<dbReference type="GO" id="GO:0051539">
    <property type="term" value="F:4 iron, 4 sulfur cluster binding"/>
    <property type="evidence" value="ECO:0007669"/>
    <property type="project" value="UniProtKB-KW"/>
</dbReference>
<dbReference type="PANTHER" id="PTHR33693">
    <property type="entry name" value="TYPE-5 URACIL-DNA GLYCOSYLASE"/>
    <property type="match status" value="1"/>
</dbReference>
<dbReference type="EMBL" id="BART01010499">
    <property type="protein sequence ID" value="GAG89154.1"/>
    <property type="molecule type" value="Genomic_DNA"/>
</dbReference>
<keyword evidence="8" id="KW-0378">Hydrolase</keyword>
<dbReference type="InterPro" id="IPR005273">
    <property type="entry name" value="Ura-DNA_glyco_family4"/>
</dbReference>
<keyword evidence="7" id="KW-0227">DNA damage</keyword>
<gene>
    <name evidence="13" type="ORF">S01H4_22795</name>
</gene>
<keyword evidence="5" id="KW-0004">4Fe-4S</keyword>
<name>X1B0E4_9ZZZZ</name>
<evidence type="ECO:0000256" key="9">
    <source>
        <dbReference type="ARBA" id="ARBA00023004"/>
    </source>
</evidence>
<dbReference type="CDD" id="cd10030">
    <property type="entry name" value="UDG-F4_TTUDGA_SPO1dp_like"/>
    <property type="match status" value="1"/>
</dbReference>
<feature type="domain" description="Uracil-DNA glycosylase-like" evidence="12">
    <location>
        <begin position="1"/>
        <end position="143"/>
    </location>
</feature>
<comment type="caution">
    <text evidence="13">The sequence shown here is derived from an EMBL/GenBank/DDBJ whole genome shotgun (WGS) entry which is preliminary data.</text>
</comment>
<proteinExistence type="inferred from homology"/>
<evidence type="ECO:0000313" key="13">
    <source>
        <dbReference type="EMBL" id="GAG89154.1"/>
    </source>
</evidence>
<evidence type="ECO:0000256" key="11">
    <source>
        <dbReference type="ARBA" id="ARBA00023204"/>
    </source>
</evidence>
<dbReference type="Pfam" id="PF03167">
    <property type="entry name" value="UDG"/>
    <property type="match status" value="1"/>
</dbReference>
<evidence type="ECO:0000256" key="10">
    <source>
        <dbReference type="ARBA" id="ARBA00023014"/>
    </source>
</evidence>
<keyword evidence="9" id="KW-0408">Iron</keyword>
<evidence type="ECO:0000259" key="12">
    <source>
        <dbReference type="SMART" id="SM00986"/>
    </source>
</evidence>
<dbReference type="PANTHER" id="PTHR33693:SF1">
    <property type="entry name" value="TYPE-4 URACIL-DNA GLYCOSYLASE"/>
    <property type="match status" value="1"/>
</dbReference>
<dbReference type="EC" id="3.2.2.27" evidence="3"/>
<evidence type="ECO:0000256" key="1">
    <source>
        <dbReference type="ARBA" id="ARBA00001400"/>
    </source>
</evidence>
<sequence length="149" mass="16861">EAPGAQEDKTGRPFCGAAGRILDELLESVGIKRKEVYICNLLKCRPPQNRDPQKEEIDACVSYLERQIKLINPNAVCPLGRHSMKLLMEKVGLKDAIEPISKIHGRVFESNTLFSSIRIIPLYHPAVATYNPNMKEVLNKDFKILKKFT</sequence>
<dbReference type="GO" id="GO:0046872">
    <property type="term" value="F:metal ion binding"/>
    <property type="evidence" value="ECO:0007669"/>
    <property type="project" value="UniProtKB-KW"/>
</dbReference>
<dbReference type="InterPro" id="IPR036895">
    <property type="entry name" value="Uracil-DNA_glycosylase-like_sf"/>
</dbReference>
<reference evidence="13" key="1">
    <citation type="journal article" date="2014" name="Front. Microbiol.">
        <title>High frequency of phylogenetically diverse reductive dehalogenase-homologous genes in deep subseafloor sedimentary metagenomes.</title>
        <authorList>
            <person name="Kawai M."/>
            <person name="Futagami T."/>
            <person name="Toyoda A."/>
            <person name="Takaki Y."/>
            <person name="Nishi S."/>
            <person name="Hori S."/>
            <person name="Arai W."/>
            <person name="Tsubouchi T."/>
            <person name="Morono Y."/>
            <person name="Uchiyama I."/>
            <person name="Ito T."/>
            <person name="Fujiyama A."/>
            <person name="Inagaki F."/>
            <person name="Takami H."/>
        </authorList>
    </citation>
    <scope>NUCLEOTIDE SEQUENCE</scope>
    <source>
        <strain evidence="13">Expedition CK06-06</strain>
    </source>
</reference>
<keyword evidence="6" id="KW-0479">Metal-binding</keyword>
<feature type="non-terminal residue" evidence="13">
    <location>
        <position position="1"/>
    </location>
</feature>
<dbReference type="GO" id="GO:0004844">
    <property type="term" value="F:uracil DNA N-glycosylase activity"/>
    <property type="evidence" value="ECO:0007669"/>
    <property type="project" value="UniProtKB-EC"/>
</dbReference>
<dbReference type="GO" id="GO:0006281">
    <property type="term" value="P:DNA repair"/>
    <property type="evidence" value="ECO:0007669"/>
    <property type="project" value="UniProtKB-KW"/>
</dbReference>
<evidence type="ECO:0000256" key="8">
    <source>
        <dbReference type="ARBA" id="ARBA00022801"/>
    </source>
</evidence>
<evidence type="ECO:0000256" key="6">
    <source>
        <dbReference type="ARBA" id="ARBA00022723"/>
    </source>
</evidence>
<evidence type="ECO:0000256" key="5">
    <source>
        <dbReference type="ARBA" id="ARBA00022485"/>
    </source>
</evidence>
<keyword evidence="10" id="KW-0411">Iron-sulfur</keyword>
<dbReference type="SMART" id="SM00987">
    <property type="entry name" value="UreE_C"/>
    <property type="match status" value="1"/>
</dbReference>
<dbReference type="SMART" id="SM00986">
    <property type="entry name" value="UDG"/>
    <property type="match status" value="1"/>
</dbReference>
<comment type="similarity">
    <text evidence="2">Belongs to the uracil-DNA glycosylase (UDG) superfamily. Type 4 (UDGa) family.</text>
</comment>
<comment type="catalytic activity">
    <reaction evidence="1">
        <text>Hydrolyzes single-stranded DNA or mismatched double-stranded DNA and polynucleotides, releasing free uracil.</text>
        <dbReference type="EC" id="3.2.2.27"/>
    </reaction>
</comment>
<protein>
    <recommendedName>
        <fullName evidence="4">Type-4 uracil-DNA glycosylase</fullName>
        <ecNumber evidence="3">3.2.2.27</ecNumber>
    </recommendedName>
</protein>
<organism evidence="13">
    <name type="scientific">marine sediment metagenome</name>
    <dbReference type="NCBI Taxonomy" id="412755"/>
    <lineage>
        <taxon>unclassified sequences</taxon>
        <taxon>metagenomes</taxon>
        <taxon>ecological metagenomes</taxon>
    </lineage>
</organism>
<evidence type="ECO:0000256" key="7">
    <source>
        <dbReference type="ARBA" id="ARBA00022763"/>
    </source>
</evidence>
<dbReference type="AlphaFoldDB" id="X1B0E4"/>
<evidence type="ECO:0000256" key="3">
    <source>
        <dbReference type="ARBA" id="ARBA00012030"/>
    </source>
</evidence>
<dbReference type="InterPro" id="IPR005122">
    <property type="entry name" value="Uracil-DNA_glycosylase-like"/>
</dbReference>
<evidence type="ECO:0000256" key="2">
    <source>
        <dbReference type="ARBA" id="ARBA00006521"/>
    </source>
</evidence>
<dbReference type="NCBIfam" id="TIGR00758">
    <property type="entry name" value="UDG_fam4"/>
    <property type="match status" value="1"/>
</dbReference>
<dbReference type="Gene3D" id="3.40.470.10">
    <property type="entry name" value="Uracil-DNA glycosylase-like domain"/>
    <property type="match status" value="1"/>
</dbReference>
<keyword evidence="11" id="KW-0234">DNA repair</keyword>
<evidence type="ECO:0000256" key="4">
    <source>
        <dbReference type="ARBA" id="ARBA00019403"/>
    </source>
</evidence>
<dbReference type="InterPro" id="IPR051536">
    <property type="entry name" value="UDG_Type-4/5"/>
</dbReference>
<dbReference type="SUPFAM" id="SSF52141">
    <property type="entry name" value="Uracil-DNA glycosylase-like"/>
    <property type="match status" value="1"/>
</dbReference>
<accession>X1B0E4</accession>